<dbReference type="Pfam" id="PF14072">
    <property type="entry name" value="DndB"/>
    <property type="match status" value="1"/>
</dbReference>
<keyword evidence="3" id="KW-1185">Reference proteome</keyword>
<protein>
    <submittedName>
        <fullName evidence="2">DGQHR domain-containing protein</fullName>
    </submittedName>
</protein>
<proteinExistence type="predicted"/>
<dbReference type="CDD" id="cd16414">
    <property type="entry name" value="dndB_like"/>
    <property type="match status" value="1"/>
</dbReference>
<dbReference type="InterPro" id="IPR017642">
    <property type="entry name" value="DNA_S_mod_DndB"/>
</dbReference>
<name>A0A318S7V0_9DEIO</name>
<dbReference type="RefSeq" id="WP_110886490.1">
    <property type="nucleotide sequence ID" value="NZ_QJSX01000006.1"/>
</dbReference>
<evidence type="ECO:0000256" key="1">
    <source>
        <dbReference type="SAM" id="MobiDB-lite"/>
    </source>
</evidence>
<feature type="compositionally biased region" description="Basic and acidic residues" evidence="1">
    <location>
        <begin position="390"/>
        <end position="400"/>
    </location>
</feature>
<dbReference type="Proteomes" id="UP000248326">
    <property type="component" value="Unassembled WGS sequence"/>
</dbReference>
<sequence>MADPSPPDKHAALRALLADVLDSPSYLPVHTVRMGDTTSFIGAAPLKWIAENVSFAAELPLFRDHLQGGGRAVRVNRDTVEALQQRRPDYRREATLVEYLTSRTTHKFPPILVVISEAWVDDPAAPEWGEGGRALRPSAQFEALDADGTLGLLRVARRHAPVRMYALDGQHRLMALKGLMRLLDHGRLPRKNAEGRELPQKPLTTEGIVARHGAQGITHGYLQTLPSETLGVEFIVAVNRGETREEALRRVRATFVHVNQTAVPLAAGELTQLNEDDGFALVARHTALTHPLLETEGRVNMKNASLPQRSTAVTTLATLEDMVRRYLGAHEAFQGWPSKSPRVTPLRPTDTQLEHGRVFFDELWDHMQTLPVFESLGSEGSVAQLRNPGNKKDSGNKEESPKMHLLLRPIGQSVLAQAVGKLHFQMNHSLEEIFQKLIRLDRDGRFNLSWPGSPWYGSLYDPQRRRLIAGGRDISARLMGLILGEKFSDSQIGLLREVYLITRTTGEGLAIDLDGNEVSTEKIELPQLF</sequence>
<dbReference type="OrthoDB" id="415825at2"/>
<organism evidence="2 3">
    <name type="scientific">Deinococcus yavapaiensis KR-236</name>
    <dbReference type="NCBI Taxonomy" id="694435"/>
    <lineage>
        <taxon>Bacteria</taxon>
        <taxon>Thermotogati</taxon>
        <taxon>Deinococcota</taxon>
        <taxon>Deinococci</taxon>
        <taxon>Deinococcales</taxon>
        <taxon>Deinococcaceae</taxon>
        <taxon>Deinococcus</taxon>
    </lineage>
</organism>
<dbReference type="AlphaFoldDB" id="A0A318S7V0"/>
<feature type="region of interest" description="Disordered" evidence="1">
    <location>
        <begin position="381"/>
        <end position="400"/>
    </location>
</feature>
<dbReference type="EMBL" id="QJSX01000006">
    <property type="protein sequence ID" value="PYE54094.1"/>
    <property type="molecule type" value="Genomic_DNA"/>
</dbReference>
<reference evidence="2 3" key="1">
    <citation type="submission" date="2018-06" db="EMBL/GenBank/DDBJ databases">
        <title>Genomic Encyclopedia of Type Strains, Phase IV (KMG-IV): sequencing the most valuable type-strain genomes for metagenomic binning, comparative biology and taxonomic classification.</title>
        <authorList>
            <person name="Goeker M."/>
        </authorList>
    </citation>
    <scope>NUCLEOTIDE SEQUENCE [LARGE SCALE GENOMIC DNA]</scope>
    <source>
        <strain evidence="2 3">DSM 18048</strain>
    </source>
</reference>
<evidence type="ECO:0000313" key="3">
    <source>
        <dbReference type="Proteomes" id="UP000248326"/>
    </source>
</evidence>
<accession>A0A318S7V0</accession>
<gene>
    <name evidence="2" type="ORF">DES52_10656</name>
</gene>
<evidence type="ECO:0000313" key="2">
    <source>
        <dbReference type="EMBL" id="PYE54094.1"/>
    </source>
</evidence>
<comment type="caution">
    <text evidence="2">The sequence shown here is derived from an EMBL/GenBank/DDBJ whole genome shotgun (WGS) entry which is preliminary data.</text>
</comment>